<dbReference type="InterPro" id="IPR000399">
    <property type="entry name" value="TPP-bd_CS"/>
</dbReference>
<evidence type="ECO:0000256" key="3">
    <source>
        <dbReference type="RuleBase" id="RU362132"/>
    </source>
</evidence>
<evidence type="ECO:0000256" key="1">
    <source>
        <dbReference type="ARBA" id="ARBA00007812"/>
    </source>
</evidence>
<keyword evidence="2 3" id="KW-0786">Thiamine pyrophosphate</keyword>
<dbReference type="EMBL" id="PVZC01000005">
    <property type="protein sequence ID" value="PRX98030.1"/>
    <property type="molecule type" value="Genomic_DNA"/>
</dbReference>
<dbReference type="InterPro" id="IPR045229">
    <property type="entry name" value="TPP_enz"/>
</dbReference>
<keyword evidence="8" id="KW-1185">Reference proteome</keyword>
<dbReference type="Gene3D" id="3.40.50.970">
    <property type="match status" value="2"/>
</dbReference>
<dbReference type="GO" id="GO:0030976">
    <property type="term" value="F:thiamine pyrophosphate binding"/>
    <property type="evidence" value="ECO:0007669"/>
    <property type="project" value="InterPro"/>
</dbReference>
<dbReference type="CDD" id="cd00568">
    <property type="entry name" value="TPP_enzymes"/>
    <property type="match status" value="1"/>
</dbReference>
<evidence type="ECO:0000259" key="5">
    <source>
        <dbReference type="Pfam" id="PF02775"/>
    </source>
</evidence>
<gene>
    <name evidence="7" type="ORF">CLV72_105383</name>
</gene>
<feature type="domain" description="Thiamine pyrophosphate enzyme central" evidence="4">
    <location>
        <begin position="192"/>
        <end position="329"/>
    </location>
</feature>
<accession>A0A2T0Q2T4</accession>
<dbReference type="SUPFAM" id="SSF52467">
    <property type="entry name" value="DHS-like NAD/FAD-binding domain"/>
    <property type="match status" value="1"/>
</dbReference>
<proteinExistence type="inferred from homology"/>
<comment type="similarity">
    <text evidence="1 3">Belongs to the TPP enzyme family.</text>
</comment>
<dbReference type="InterPro" id="IPR011766">
    <property type="entry name" value="TPP_enzyme_TPP-bd"/>
</dbReference>
<dbReference type="CDD" id="cd07035">
    <property type="entry name" value="TPP_PYR_POX_like"/>
    <property type="match status" value="1"/>
</dbReference>
<dbReference type="RefSeq" id="WP_170141031.1">
    <property type="nucleotide sequence ID" value="NZ_PVZC01000005.1"/>
</dbReference>
<comment type="caution">
    <text evidence="7">The sequence shown here is derived from an EMBL/GenBank/DDBJ whole genome shotgun (WGS) entry which is preliminary data.</text>
</comment>
<reference evidence="7 8" key="1">
    <citation type="submission" date="2018-03" db="EMBL/GenBank/DDBJ databases">
        <title>Genomic Encyclopedia of Archaeal and Bacterial Type Strains, Phase II (KMG-II): from individual species to whole genera.</title>
        <authorList>
            <person name="Goeker M."/>
        </authorList>
    </citation>
    <scope>NUCLEOTIDE SEQUENCE [LARGE SCALE GENOMIC DNA]</scope>
    <source>
        <strain evidence="7 8">DSM 45601</strain>
    </source>
</reference>
<dbReference type="NCBIfam" id="NF006052">
    <property type="entry name" value="PRK08199.1"/>
    <property type="match status" value="1"/>
</dbReference>
<dbReference type="Gene3D" id="3.40.50.1220">
    <property type="entry name" value="TPP-binding domain"/>
    <property type="match status" value="1"/>
</dbReference>
<dbReference type="GO" id="GO:0050660">
    <property type="term" value="F:flavin adenine dinucleotide binding"/>
    <property type="evidence" value="ECO:0007669"/>
    <property type="project" value="TreeGrafter"/>
</dbReference>
<evidence type="ECO:0000256" key="2">
    <source>
        <dbReference type="ARBA" id="ARBA00023052"/>
    </source>
</evidence>
<dbReference type="Pfam" id="PF00205">
    <property type="entry name" value="TPP_enzyme_M"/>
    <property type="match status" value="1"/>
</dbReference>
<dbReference type="InterPro" id="IPR012001">
    <property type="entry name" value="Thiamin_PyroP_enz_TPP-bd_dom"/>
</dbReference>
<dbReference type="FunFam" id="3.40.50.970:FF:000007">
    <property type="entry name" value="Acetolactate synthase"/>
    <property type="match status" value="1"/>
</dbReference>
<dbReference type="GO" id="GO:0009099">
    <property type="term" value="P:L-valine biosynthetic process"/>
    <property type="evidence" value="ECO:0007669"/>
    <property type="project" value="TreeGrafter"/>
</dbReference>
<dbReference type="PANTHER" id="PTHR18968:SF120">
    <property type="entry name" value="ACETOLACTATE SYNTHASE LARGE SUBUNIT"/>
    <property type="match status" value="1"/>
</dbReference>
<evidence type="ECO:0000259" key="4">
    <source>
        <dbReference type="Pfam" id="PF00205"/>
    </source>
</evidence>
<feature type="domain" description="Thiamine pyrophosphate enzyme TPP-binding" evidence="5">
    <location>
        <begin position="397"/>
        <end position="543"/>
    </location>
</feature>
<dbReference type="AlphaFoldDB" id="A0A2T0Q2T4"/>
<dbReference type="PROSITE" id="PS00187">
    <property type="entry name" value="TPP_ENZYMES"/>
    <property type="match status" value="1"/>
</dbReference>
<dbReference type="InterPro" id="IPR012000">
    <property type="entry name" value="Thiamin_PyroP_enz_cen_dom"/>
</dbReference>
<name>A0A2T0Q2T4_9ACTN</name>
<dbReference type="GO" id="GO:0003984">
    <property type="term" value="F:acetolactate synthase activity"/>
    <property type="evidence" value="ECO:0007669"/>
    <property type="project" value="TreeGrafter"/>
</dbReference>
<dbReference type="InterPro" id="IPR029061">
    <property type="entry name" value="THDP-binding"/>
</dbReference>
<organism evidence="7 8">
    <name type="scientific">Allonocardiopsis opalescens</name>
    <dbReference type="NCBI Taxonomy" id="1144618"/>
    <lineage>
        <taxon>Bacteria</taxon>
        <taxon>Bacillati</taxon>
        <taxon>Actinomycetota</taxon>
        <taxon>Actinomycetes</taxon>
        <taxon>Streptosporangiales</taxon>
        <taxon>Allonocardiopsis</taxon>
    </lineage>
</organism>
<dbReference type="GO" id="GO:0009097">
    <property type="term" value="P:isoleucine biosynthetic process"/>
    <property type="evidence" value="ECO:0007669"/>
    <property type="project" value="TreeGrafter"/>
</dbReference>
<dbReference type="Proteomes" id="UP000237846">
    <property type="component" value="Unassembled WGS sequence"/>
</dbReference>
<evidence type="ECO:0000313" key="7">
    <source>
        <dbReference type="EMBL" id="PRX98030.1"/>
    </source>
</evidence>
<dbReference type="Pfam" id="PF02775">
    <property type="entry name" value="TPP_enzyme_C"/>
    <property type="match status" value="1"/>
</dbReference>
<dbReference type="InterPro" id="IPR029035">
    <property type="entry name" value="DHS-like_NAD/FAD-binding_dom"/>
</dbReference>
<dbReference type="GO" id="GO:0000287">
    <property type="term" value="F:magnesium ion binding"/>
    <property type="evidence" value="ECO:0007669"/>
    <property type="project" value="InterPro"/>
</dbReference>
<sequence>MSHRLGGHVVVEQLLQHGTDLAFCVPGESYLAVLDGLYDARDRIRLITNRHEGGAAIMAAAYGKLTGRPGVCLVTRGPGATNASIGVHMAHQDASPMVLFVGQVGTDQAGRRTFQEVDYRAMFAPLAKAVLQIDRADRVPELVARAFHTAVSGEPGPVVVALPDDVLMHSTDAPVVPAAPPVAAAPAPADLARFLAELDAAARPLLVAGGSGWTPEGTEALRRFAEARGLPVATAVRHQDLIDNRSPSYVGTLGLNTTPGLAERVGQADLVALIGTRPDALTVENHSLLSAPHPAQRLLHVHPSPDVLNQVYRADLAIVSGPTAFATALADTVGSARAGVSAEAAGSPAASGRSAWTRELRALFTRERPAPASGVDPAPYLRILQERLPADTIITAGAGAYTAWPQRHWSFTRYPSQLGTQSGAMGYGLPAAIAAKLVHPERAAVAFAGDGCLLMTGQELATAARYKTDVLIIVVNNSSYGTIRQHQEARFPGRVSGTDLHNPDFVGYACSFGAHAARTRTPEEFEQALKEARTHPGPALIEIVTAEPA</sequence>
<feature type="domain" description="Thiamine pyrophosphate enzyme N-terminal TPP-binding" evidence="6">
    <location>
        <begin position="6"/>
        <end position="121"/>
    </location>
</feature>
<dbReference type="Pfam" id="PF02776">
    <property type="entry name" value="TPP_enzyme_N"/>
    <property type="match status" value="1"/>
</dbReference>
<evidence type="ECO:0000313" key="8">
    <source>
        <dbReference type="Proteomes" id="UP000237846"/>
    </source>
</evidence>
<evidence type="ECO:0000259" key="6">
    <source>
        <dbReference type="Pfam" id="PF02776"/>
    </source>
</evidence>
<dbReference type="GO" id="GO:0005948">
    <property type="term" value="C:acetolactate synthase complex"/>
    <property type="evidence" value="ECO:0007669"/>
    <property type="project" value="TreeGrafter"/>
</dbReference>
<dbReference type="PANTHER" id="PTHR18968">
    <property type="entry name" value="THIAMINE PYROPHOSPHATE ENZYMES"/>
    <property type="match status" value="1"/>
</dbReference>
<dbReference type="SUPFAM" id="SSF52518">
    <property type="entry name" value="Thiamin diphosphate-binding fold (THDP-binding)"/>
    <property type="match status" value="2"/>
</dbReference>
<protein>
    <submittedName>
        <fullName evidence="7">Acetolactate synthase-1/2/3 large subunit</fullName>
    </submittedName>
</protein>